<feature type="region of interest" description="Disordered" evidence="1">
    <location>
        <begin position="129"/>
        <end position="201"/>
    </location>
</feature>
<feature type="region of interest" description="Disordered" evidence="1">
    <location>
        <begin position="223"/>
        <end position="272"/>
    </location>
</feature>
<dbReference type="Proteomes" id="UP000800035">
    <property type="component" value="Unassembled WGS sequence"/>
</dbReference>
<evidence type="ECO:0000256" key="1">
    <source>
        <dbReference type="SAM" id="MobiDB-lite"/>
    </source>
</evidence>
<name>A0A6A5UMT7_9PLEO</name>
<keyword evidence="3" id="KW-1185">Reference proteome</keyword>
<evidence type="ECO:0000313" key="3">
    <source>
        <dbReference type="Proteomes" id="UP000800035"/>
    </source>
</evidence>
<feature type="compositionally biased region" description="Low complexity" evidence="1">
    <location>
        <begin position="33"/>
        <end position="45"/>
    </location>
</feature>
<evidence type="ECO:0000313" key="2">
    <source>
        <dbReference type="EMBL" id="KAF1962387.1"/>
    </source>
</evidence>
<feature type="compositionally biased region" description="Basic and acidic residues" evidence="1">
    <location>
        <begin position="129"/>
        <end position="153"/>
    </location>
</feature>
<dbReference type="EMBL" id="ML976979">
    <property type="protein sequence ID" value="KAF1962387.1"/>
    <property type="molecule type" value="Genomic_DNA"/>
</dbReference>
<dbReference type="AlphaFoldDB" id="A0A6A5UMT7"/>
<organism evidence="2 3">
    <name type="scientific">Byssothecium circinans</name>
    <dbReference type="NCBI Taxonomy" id="147558"/>
    <lineage>
        <taxon>Eukaryota</taxon>
        <taxon>Fungi</taxon>
        <taxon>Dikarya</taxon>
        <taxon>Ascomycota</taxon>
        <taxon>Pezizomycotina</taxon>
        <taxon>Dothideomycetes</taxon>
        <taxon>Pleosporomycetidae</taxon>
        <taxon>Pleosporales</taxon>
        <taxon>Massarineae</taxon>
        <taxon>Massarinaceae</taxon>
        <taxon>Byssothecium</taxon>
    </lineage>
</organism>
<sequence length="272" mass="31036">MSFGQSNPPPGHSANPLARGEQPFVEDFPLPPSSAFSTASTPEQFAEQRRQQDQAEEDAYFDGYDIDRSFPTRDDWYRQREISDQRAHVERLELAVIELQDYMVRMRHSEVERATQRIHEVNERLEHGRRFRDANQRVEPMGRRPERRPRWAQDRVPSPPRPTRHSPPRAPHIRLRPRPAHSAARRNAAQGASHASPFPTHHELERLEEQRLYDEYFAFSGGARENLRGNGQGNRQGSSSRPVAMGQIGRARGSERTGGNAARRSGDDAGAP</sequence>
<protein>
    <submittedName>
        <fullName evidence="2">Uncharacterized protein</fullName>
    </submittedName>
</protein>
<accession>A0A6A5UMT7</accession>
<reference evidence="2" key="1">
    <citation type="journal article" date="2020" name="Stud. Mycol.">
        <title>101 Dothideomycetes genomes: a test case for predicting lifestyles and emergence of pathogens.</title>
        <authorList>
            <person name="Haridas S."/>
            <person name="Albert R."/>
            <person name="Binder M."/>
            <person name="Bloem J."/>
            <person name="Labutti K."/>
            <person name="Salamov A."/>
            <person name="Andreopoulos B."/>
            <person name="Baker S."/>
            <person name="Barry K."/>
            <person name="Bills G."/>
            <person name="Bluhm B."/>
            <person name="Cannon C."/>
            <person name="Castanera R."/>
            <person name="Culley D."/>
            <person name="Daum C."/>
            <person name="Ezra D."/>
            <person name="Gonzalez J."/>
            <person name="Henrissat B."/>
            <person name="Kuo A."/>
            <person name="Liang C."/>
            <person name="Lipzen A."/>
            <person name="Lutzoni F."/>
            <person name="Magnuson J."/>
            <person name="Mondo S."/>
            <person name="Nolan M."/>
            <person name="Ohm R."/>
            <person name="Pangilinan J."/>
            <person name="Park H.-J."/>
            <person name="Ramirez L."/>
            <person name="Alfaro M."/>
            <person name="Sun H."/>
            <person name="Tritt A."/>
            <person name="Yoshinaga Y."/>
            <person name="Zwiers L.-H."/>
            <person name="Turgeon B."/>
            <person name="Goodwin S."/>
            <person name="Spatafora J."/>
            <person name="Crous P."/>
            <person name="Grigoriev I."/>
        </authorList>
    </citation>
    <scope>NUCLEOTIDE SEQUENCE</scope>
    <source>
        <strain evidence="2">CBS 675.92</strain>
    </source>
</reference>
<proteinExistence type="predicted"/>
<feature type="region of interest" description="Disordered" evidence="1">
    <location>
        <begin position="1"/>
        <end position="65"/>
    </location>
</feature>
<gene>
    <name evidence="2" type="ORF">CC80DRAFT_499772</name>
</gene>
<feature type="compositionally biased region" description="Basic residues" evidence="1">
    <location>
        <begin position="162"/>
        <end position="179"/>
    </location>
</feature>